<name>A0A3M8C788_9BACL</name>
<accession>A0A3M8C788</accession>
<dbReference type="InterPro" id="IPR016032">
    <property type="entry name" value="Sig_transdc_resp-reg_C-effctor"/>
</dbReference>
<dbReference type="SMART" id="SM00421">
    <property type="entry name" value="HTH_LUXR"/>
    <property type="match status" value="1"/>
</dbReference>
<gene>
    <name evidence="5" type="ORF">EDM52_15110</name>
</gene>
<dbReference type="OrthoDB" id="581422at2"/>
<evidence type="ECO:0000313" key="6">
    <source>
        <dbReference type="Proteomes" id="UP000282028"/>
    </source>
</evidence>
<keyword evidence="1" id="KW-0805">Transcription regulation</keyword>
<comment type="caution">
    <text evidence="5">The sequence shown here is derived from an EMBL/GenBank/DDBJ whole genome shotgun (WGS) entry which is preliminary data.</text>
</comment>
<evidence type="ECO:0000256" key="3">
    <source>
        <dbReference type="ARBA" id="ARBA00023163"/>
    </source>
</evidence>
<dbReference type="RefSeq" id="WP_122909807.1">
    <property type="nucleotide sequence ID" value="NZ_CBCSBE010000007.1"/>
</dbReference>
<dbReference type="Proteomes" id="UP000282028">
    <property type="component" value="Unassembled WGS sequence"/>
</dbReference>
<dbReference type="PROSITE" id="PS50043">
    <property type="entry name" value="HTH_LUXR_2"/>
    <property type="match status" value="1"/>
</dbReference>
<keyword evidence="6" id="KW-1185">Reference proteome</keyword>
<evidence type="ECO:0000259" key="4">
    <source>
        <dbReference type="PROSITE" id="PS50043"/>
    </source>
</evidence>
<keyword evidence="3" id="KW-0804">Transcription</keyword>
<dbReference type="SUPFAM" id="SSF46894">
    <property type="entry name" value="C-terminal effector domain of the bipartite response regulators"/>
    <property type="match status" value="1"/>
</dbReference>
<evidence type="ECO:0000256" key="1">
    <source>
        <dbReference type="ARBA" id="ARBA00023015"/>
    </source>
</evidence>
<evidence type="ECO:0000256" key="2">
    <source>
        <dbReference type="ARBA" id="ARBA00023125"/>
    </source>
</evidence>
<keyword evidence="2 5" id="KW-0238">DNA-binding</keyword>
<dbReference type="InterPro" id="IPR036388">
    <property type="entry name" value="WH-like_DNA-bd_sf"/>
</dbReference>
<proteinExistence type="predicted"/>
<dbReference type="PANTHER" id="PTHR43214">
    <property type="entry name" value="TWO-COMPONENT RESPONSE REGULATOR"/>
    <property type="match status" value="1"/>
</dbReference>
<dbReference type="InterPro" id="IPR039420">
    <property type="entry name" value="WalR-like"/>
</dbReference>
<sequence>MVSPAVKAYIQKIESTPYHEEKLVLTVRGFLDVFPFMGAVLYNYSMLSHVGEGIFWANQEGLTSIRELREDIRNIPPIHAAIREKKTLLLKTEQIRQIPAKHVHGASYAIVVPIYNGNNVLGWAGTSGHPEGCDGINSHLVADIAYYGQQVAKALTHDHSTPKNPKLSKREIEVLQRLSWGESIKEMADKMGIREFTVQDYIKSALKKLQVNNRTQGVAEALRQRIIL</sequence>
<feature type="domain" description="HTH luxR-type" evidence="4">
    <location>
        <begin position="160"/>
        <end position="225"/>
    </location>
</feature>
<organism evidence="5 6">
    <name type="scientific">Brevibacillus invocatus</name>
    <dbReference type="NCBI Taxonomy" id="173959"/>
    <lineage>
        <taxon>Bacteria</taxon>
        <taxon>Bacillati</taxon>
        <taxon>Bacillota</taxon>
        <taxon>Bacilli</taxon>
        <taxon>Bacillales</taxon>
        <taxon>Paenibacillaceae</taxon>
        <taxon>Brevibacillus</taxon>
    </lineage>
</organism>
<dbReference type="Gene3D" id="1.10.10.10">
    <property type="entry name" value="Winged helix-like DNA-binding domain superfamily/Winged helix DNA-binding domain"/>
    <property type="match status" value="1"/>
</dbReference>
<dbReference type="AlphaFoldDB" id="A0A3M8C788"/>
<dbReference type="PRINTS" id="PR00038">
    <property type="entry name" value="HTHLUXR"/>
</dbReference>
<protein>
    <submittedName>
        <fullName evidence="5">DNA-binding response regulator</fullName>
    </submittedName>
</protein>
<dbReference type="EMBL" id="RHHR01000028">
    <property type="protein sequence ID" value="RNB71566.1"/>
    <property type="molecule type" value="Genomic_DNA"/>
</dbReference>
<dbReference type="GO" id="GO:0006355">
    <property type="term" value="P:regulation of DNA-templated transcription"/>
    <property type="evidence" value="ECO:0007669"/>
    <property type="project" value="InterPro"/>
</dbReference>
<dbReference type="Pfam" id="PF00196">
    <property type="entry name" value="GerE"/>
    <property type="match status" value="1"/>
</dbReference>
<dbReference type="InterPro" id="IPR000792">
    <property type="entry name" value="Tscrpt_reg_LuxR_C"/>
</dbReference>
<evidence type="ECO:0000313" key="5">
    <source>
        <dbReference type="EMBL" id="RNB71566.1"/>
    </source>
</evidence>
<reference evidence="5 6" key="1">
    <citation type="submission" date="2018-10" db="EMBL/GenBank/DDBJ databases">
        <title>Phylogenomics of Brevibacillus.</title>
        <authorList>
            <person name="Dunlap C."/>
        </authorList>
    </citation>
    <scope>NUCLEOTIDE SEQUENCE [LARGE SCALE GENOMIC DNA]</scope>
    <source>
        <strain evidence="5 6">JCM 12215</strain>
    </source>
</reference>
<dbReference type="CDD" id="cd06170">
    <property type="entry name" value="LuxR_C_like"/>
    <property type="match status" value="1"/>
</dbReference>
<dbReference type="GO" id="GO:0003677">
    <property type="term" value="F:DNA binding"/>
    <property type="evidence" value="ECO:0007669"/>
    <property type="project" value="UniProtKB-KW"/>
</dbReference>